<proteinExistence type="predicted"/>
<dbReference type="GeneID" id="20306949"/>
<keyword evidence="3" id="KW-1185">Reference proteome</keyword>
<accession>H6BS80</accession>
<sequence length="240" mass="26697">MMGQWKKLTSLGSNRGGPRGIRNSKLFPCSQPSRIFWTRWQMLARTGIPFQVALTLHTMSNGWHCIAQTTASAALNGNIRKQRLFHQCSAAHPSVHGQRHCPGVGANSLDCSTHIAIILLSETRKSRRSGGSMELCLADGTASVQLSLSTTLGTQAKVPGYLDQSRHAGFLEYAQFASCGLWSPIYRHPTRTCRQHMLRYPRQALPRPTVALHGRPQSLRMRQKLLKKSDASKRQSRTAI</sequence>
<dbReference type="VEuPathDB" id="FungiDB:HMPREF1120_02310"/>
<dbReference type="RefSeq" id="XP_009154596.1">
    <property type="nucleotide sequence ID" value="XM_009156348.1"/>
</dbReference>
<organism evidence="2 3">
    <name type="scientific">Exophiala dermatitidis (strain ATCC 34100 / CBS 525.76 / NIH/UT8656)</name>
    <name type="common">Black yeast</name>
    <name type="synonym">Wangiella dermatitidis</name>
    <dbReference type="NCBI Taxonomy" id="858893"/>
    <lineage>
        <taxon>Eukaryota</taxon>
        <taxon>Fungi</taxon>
        <taxon>Dikarya</taxon>
        <taxon>Ascomycota</taxon>
        <taxon>Pezizomycotina</taxon>
        <taxon>Eurotiomycetes</taxon>
        <taxon>Chaetothyriomycetidae</taxon>
        <taxon>Chaetothyriales</taxon>
        <taxon>Herpotrichiellaceae</taxon>
        <taxon>Exophiala</taxon>
    </lineage>
</organism>
<dbReference type="InParanoid" id="H6BS80"/>
<name>H6BS80_EXODN</name>
<evidence type="ECO:0000313" key="3">
    <source>
        <dbReference type="Proteomes" id="UP000007304"/>
    </source>
</evidence>
<dbReference type="Proteomes" id="UP000007304">
    <property type="component" value="Unassembled WGS sequence"/>
</dbReference>
<evidence type="ECO:0000313" key="2">
    <source>
        <dbReference type="EMBL" id="EHY54135.1"/>
    </source>
</evidence>
<dbReference type="EMBL" id="JH226131">
    <property type="protein sequence ID" value="EHY54135.1"/>
    <property type="molecule type" value="Genomic_DNA"/>
</dbReference>
<dbReference type="AlphaFoldDB" id="H6BS80"/>
<feature type="region of interest" description="Disordered" evidence="1">
    <location>
        <begin position="1"/>
        <end position="23"/>
    </location>
</feature>
<gene>
    <name evidence="2" type="ORF">HMPREF1120_02310</name>
</gene>
<dbReference type="HOGENOM" id="CLU_1156392_0_0_1"/>
<evidence type="ECO:0000256" key="1">
    <source>
        <dbReference type="SAM" id="MobiDB-lite"/>
    </source>
</evidence>
<reference evidence="2" key="1">
    <citation type="submission" date="2011-07" db="EMBL/GenBank/DDBJ databases">
        <title>The Genome Sequence of Exophiala (Wangiella) dermatitidis NIH/UT8656.</title>
        <authorList>
            <consortium name="The Broad Institute Genome Sequencing Platform"/>
            <person name="Cuomo C."/>
            <person name="Wang Z."/>
            <person name="Hunicke-Smith S."/>
            <person name="Szanislo P.J."/>
            <person name="Earl A."/>
            <person name="Young S.K."/>
            <person name="Zeng Q."/>
            <person name="Gargeya S."/>
            <person name="Fitzgerald M."/>
            <person name="Haas B."/>
            <person name="Abouelleil A."/>
            <person name="Alvarado L."/>
            <person name="Arachchi H.M."/>
            <person name="Berlin A."/>
            <person name="Brown A."/>
            <person name="Chapman S.B."/>
            <person name="Chen Z."/>
            <person name="Dunbar C."/>
            <person name="Freedman E."/>
            <person name="Gearin G."/>
            <person name="Gellesch M."/>
            <person name="Goldberg J."/>
            <person name="Griggs A."/>
            <person name="Gujja S."/>
            <person name="Heiman D."/>
            <person name="Howarth C."/>
            <person name="Larson L."/>
            <person name="Lui A."/>
            <person name="MacDonald P.J.P."/>
            <person name="Montmayeur A."/>
            <person name="Murphy C."/>
            <person name="Neiman D."/>
            <person name="Pearson M."/>
            <person name="Priest M."/>
            <person name="Roberts A."/>
            <person name="Saif S."/>
            <person name="Shea T."/>
            <person name="Shenoy N."/>
            <person name="Sisk P."/>
            <person name="Stolte C."/>
            <person name="Sykes S."/>
            <person name="Wortman J."/>
            <person name="Nusbaum C."/>
            <person name="Birren B."/>
        </authorList>
    </citation>
    <scope>NUCLEOTIDE SEQUENCE</scope>
    <source>
        <strain evidence="2">NIH/UT8656</strain>
    </source>
</reference>
<protein>
    <submittedName>
        <fullName evidence="2">Uncharacterized protein</fullName>
    </submittedName>
</protein>